<gene>
    <name evidence="1" type="ORF">AVEN_167009_1</name>
</gene>
<sequence>MHKVKASEMKKYLRTTDVIEVVNLVRKLYFEVDSNELMDSHNKELTVDEFAEMLQQLAFYEANTSATDPPEKQITTANVTEGLVSIGKRLKSLEITD</sequence>
<dbReference type="EMBL" id="BGPR01234577">
    <property type="protein sequence ID" value="GBL87962.1"/>
    <property type="molecule type" value="Genomic_DNA"/>
</dbReference>
<keyword evidence="2" id="KW-1185">Reference proteome</keyword>
<organism evidence="1 2">
    <name type="scientific">Araneus ventricosus</name>
    <name type="common">Orbweaver spider</name>
    <name type="synonym">Epeira ventricosa</name>
    <dbReference type="NCBI Taxonomy" id="182803"/>
    <lineage>
        <taxon>Eukaryota</taxon>
        <taxon>Metazoa</taxon>
        <taxon>Ecdysozoa</taxon>
        <taxon>Arthropoda</taxon>
        <taxon>Chelicerata</taxon>
        <taxon>Arachnida</taxon>
        <taxon>Araneae</taxon>
        <taxon>Araneomorphae</taxon>
        <taxon>Entelegynae</taxon>
        <taxon>Araneoidea</taxon>
        <taxon>Araneidae</taxon>
        <taxon>Araneus</taxon>
    </lineage>
</organism>
<proteinExistence type="predicted"/>
<comment type="caution">
    <text evidence="1">The sequence shown here is derived from an EMBL/GenBank/DDBJ whole genome shotgun (WGS) entry which is preliminary data.</text>
</comment>
<dbReference type="AlphaFoldDB" id="A0A4Y2B6K9"/>
<evidence type="ECO:0000313" key="2">
    <source>
        <dbReference type="Proteomes" id="UP000499080"/>
    </source>
</evidence>
<accession>A0A4Y2B6K9</accession>
<evidence type="ECO:0000313" key="1">
    <source>
        <dbReference type="EMBL" id="GBL87962.1"/>
    </source>
</evidence>
<protein>
    <submittedName>
        <fullName evidence="1">Uncharacterized protein</fullName>
    </submittedName>
</protein>
<reference evidence="1 2" key="1">
    <citation type="journal article" date="2019" name="Sci. Rep.">
        <title>Orb-weaving spider Araneus ventricosus genome elucidates the spidroin gene catalogue.</title>
        <authorList>
            <person name="Kono N."/>
            <person name="Nakamura H."/>
            <person name="Ohtoshi R."/>
            <person name="Moran D.A.P."/>
            <person name="Shinohara A."/>
            <person name="Yoshida Y."/>
            <person name="Fujiwara M."/>
            <person name="Mori M."/>
            <person name="Tomita M."/>
            <person name="Arakawa K."/>
        </authorList>
    </citation>
    <scope>NUCLEOTIDE SEQUENCE [LARGE SCALE GENOMIC DNA]</scope>
</reference>
<dbReference type="Proteomes" id="UP000499080">
    <property type="component" value="Unassembled WGS sequence"/>
</dbReference>
<name>A0A4Y2B6K9_ARAVE</name>